<dbReference type="EMBL" id="JAAMPC010000013">
    <property type="protein sequence ID" value="KAG2273147.1"/>
    <property type="molecule type" value="Genomic_DNA"/>
</dbReference>
<organism evidence="6 7">
    <name type="scientific">Brassica carinata</name>
    <name type="common">Ethiopian mustard</name>
    <name type="synonym">Abyssinian cabbage</name>
    <dbReference type="NCBI Taxonomy" id="52824"/>
    <lineage>
        <taxon>Eukaryota</taxon>
        <taxon>Viridiplantae</taxon>
        <taxon>Streptophyta</taxon>
        <taxon>Embryophyta</taxon>
        <taxon>Tracheophyta</taxon>
        <taxon>Spermatophyta</taxon>
        <taxon>Magnoliopsida</taxon>
        <taxon>eudicotyledons</taxon>
        <taxon>Gunneridae</taxon>
        <taxon>Pentapetalae</taxon>
        <taxon>rosids</taxon>
        <taxon>malvids</taxon>
        <taxon>Brassicales</taxon>
        <taxon>Brassicaceae</taxon>
        <taxon>Brassiceae</taxon>
        <taxon>Brassica</taxon>
    </lineage>
</organism>
<dbReference type="PANTHER" id="PTHR22975:SF35">
    <property type="entry name" value="C2H2-TYPE DOMAIN-CONTAINING PROTEIN"/>
    <property type="match status" value="1"/>
</dbReference>
<accession>A0A8X7QP57</accession>
<dbReference type="Pfam" id="PF04781">
    <property type="entry name" value="DUF627"/>
    <property type="match status" value="1"/>
</dbReference>
<keyword evidence="1" id="KW-0833">Ubl conjugation pathway</keyword>
<gene>
    <name evidence="6" type="ORF">Bca52824_067702</name>
</gene>
<name>A0A8X7QP57_BRACI</name>
<dbReference type="InterPro" id="IPR006865">
    <property type="entry name" value="DUF629"/>
</dbReference>
<feature type="region of interest" description="Disordered" evidence="4">
    <location>
        <begin position="665"/>
        <end position="730"/>
    </location>
</feature>
<dbReference type="OrthoDB" id="205782at2759"/>
<dbReference type="InterPro" id="IPR013087">
    <property type="entry name" value="Znf_C2H2_type"/>
</dbReference>
<dbReference type="PANTHER" id="PTHR22975">
    <property type="entry name" value="UBIQUITIN SPECIFIC PROTEINASE"/>
    <property type="match status" value="1"/>
</dbReference>
<dbReference type="InterPro" id="IPR001394">
    <property type="entry name" value="Peptidase_C19_UCH"/>
</dbReference>
<keyword evidence="3" id="KW-0863">Zinc-finger</keyword>
<proteinExistence type="predicted"/>
<dbReference type="Pfam" id="PF04780">
    <property type="entry name" value="DUF629"/>
    <property type="match status" value="1"/>
</dbReference>
<reference evidence="6 7" key="1">
    <citation type="submission" date="2020-02" db="EMBL/GenBank/DDBJ databases">
        <authorList>
            <person name="Ma Q."/>
            <person name="Huang Y."/>
            <person name="Song X."/>
            <person name="Pei D."/>
        </authorList>
    </citation>
    <scope>NUCLEOTIDE SEQUENCE [LARGE SCALE GENOMIC DNA]</scope>
    <source>
        <strain evidence="6">Sxm20200214</strain>
        <tissue evidence="6">Leaf</tissue>
    </source>
</reference>
<dbReference type="GO" id="GO:0004843">
    <property type="term" value="F:cysteine-type deubiquitinase activity"/>
    <property type="evidence" value="ECO:0007669"/>
    <property type="project" value="InterPro"/>
</dbReference>
<dbReference type="Proteomes" id="UP000886595">
    <property type="component" value="Unassembled WGS sequence"/>
</dbReference>
<feature type="compositionally biased region" description="Acidic residues" evidence="4">
    <location>
        <begin position="712"/>
        <end position="721"/>
    </location>
</feature>
<keyword evidence="3" id="KW-0479">Metal-binding</keyword>
<dbReference type="PROSITE" id="PS50157">
    <property type="entry name" value="ZINC_FINGER_C2H2_2"/>
    <property type="match status" value="1"/>
</dbReference>
<dbReference type="Pfam" id="PF00443">
    <property type="entry name" value="UCH"/>
    <property type="match status" value="1"/>
</dbReference>
<feature type="domain" description="C2H2-type" evidence="5">
    <location>
        <begin position="194"/>
        <end position="222"/>
    </location>
</feature>
<dbReference type="PROSITE" id="PS00028">
    <property type="entry name" value="ZINC_FINGER_C2H2_1"/>
    <property type="match status" value="1"/>
</dbReference>
<keyword evidence="7" id="KW-1185">Reference proteome</keyword>
<keyword evidence="2" id="KW-0378">Hydrolase</keyword>
<evidence type="ECO:0000256" key="1">
    <source>
        <dbReference type="ARBA" id="ARBA00022786"/>
    </source>
</evidence>
<comment type="caution">
    <text evidence="6">The sequence shown here is derived from an EMBL/GenBank/DDBJ whole genome shotgun (WGS) entry which is preliminary data.</text>
</comment>
<evidence type="ECO:0000256" key="2">
    <source>
        <dbReference type="ARBA" id="ARBA00022801"/>
    </source>
</evidence>
<feature type="compositionally biased region" description="Basic and acidic residues" evidence="4">
    <location>
        <begin position="117"/>
        <end position="128"/>
    </location>
</feature>
<sequence length="1063" mass="122684">MFNFLQGSILYQLANREENSDMKFAFFLGCVEPFTQDYGIHAFAAVSLFEIAKQLDSALYYKKAVKDAEVSLSFLESSGELDSAERETKGTLESILKKAELRIILCCTGKSSEPTLEESKEEARDTIRSDSNNPADKRLRSHWASMSAEAKKNFMKISISKLRGYVERLYGEEGKEALEEVLDSATTNKKWRFWMCRTCSQKFFYVKKFRNHLEQEHGGKYKPATRYHTPEMLSEVWAGIIFVGGWEPVDAVAAAEMIKTRLEFVKEFVYENGWSKDWPLAADEERSKLLKEIQFLLVSLWERKALPFTTLGWMLEFPILAQFEVTESLITECGLVETPQRICFWDSHELKRILDLLKLFKFERDDGTDLVCRAVERLCGRTRVKEKIEFDDQFSFMLLDRRLLRGEIAPFDDEGKIDVCKHDYYAKTQPQGDDIITWLLDYPRIDGSFEFPRSVRAHNLDTCVAILRAIHYTCRDWGTKYVRKLEYLCYRKVLTDAKNLCTSEDERRRIAPEGEADVAYASLLGDRCEELKTDKGEPPNGVHFVFAVRDILEGASQPTFDFEDLEASLDLIHGHQDLSDDKVLESIERLSFVVTNKVLLADSKILLIENSRISLLNELTRLSAIDYRSYIRNLLKRFMREELNELVKMDAKAKVAAAEADLLSREKQEKEKKSRSKNKKRGVIKKTSTSTSADTEHNVEPESSPPLKPVEEECAEPEDTLSGERDRLDISANTDNQEEAAKDMQTMHGEDLLLKHMESPHVAAATRCNLALDMTLKALCKIKVLKEYLVRNRQQFADIQEGQIPYALRDFFTAFAWKEIKDGMYSYLLGNVLASLEEVHSMSRDAAELLVSILEFWPCWKTPDIESCVTHIFTLEEYERMSCSKCRKNPNYPEQSSYGVVMAADFIRDLKCAFGKMKLEDILKLIRMEYTMLCDTKTEGCGKANFVQHIISRCPPIFTIVLIWEKNETANEIHETTKALDWEIDISRLYEGLEPNTTYRLVSMVGCGEAEEYLCLAFRKNRWVSYRHEALAKKVVGTWKNVIRFCEERKIRPEILFYEAVTK</sequence>
<dbReference type="InterPro" id="IPR052398">
    <property type="entry name" value="Ubiquitin_hydrolase_53/54"/>
</dbReference>
<dbReference type="GO" id="GO:0008270">
    <property type="term" value="F:zinc ion binding"/>
    <property type="evidence" value="ECO:0007669"/>
    <property type="project" value="UniProtKB-KW"/>
</dbReference>
<feature type="compositionally biased region" description="Basic residues" evidence="4">
    <location>
        <begin position="673"/>
        <end position="684"/>
    </location>
</feature>
<evidence type="ECO:0000313" key="6">
    <source>
        <dbReference type="EMBL" id="KAG2273147.1"/>
    </source>
</evidence>
<feature type="region of interest" description="Disordered" evidence="4">
    <location>
        <begin position="115"/>
        <end position="139"/>
    </location>
</feature>
<evidence type="ECO:0000256" key="4">
    <source>
        <dbReference type="SAM" id="MobiDB-lite"/>
    </source>
</evidence>
<dbReference type="InterPro" id="IPR038765">
    <property type="entry name" value="Papain-like_cys_pep_sf"/>
</dbReference>
<keyword evidence="3" id="KW-0862">Zinc</keyword>
<dbReference type="GO" id="GO:0016579">
    <property type="term" value="P:protein deubiquitination"/>
    <property type="evidence" value="ECO:0007669"/>
    <property type="project" value="InterPro"/>
</dbReference>
<evidence type="ECO:0000256" key="3">
    <source>
        <dbReference type="PROSITE-ProRule" id="PRU00042"/>
    </source>
</evidence>
<dbReference type="SUPFAM" id="SSF54001">
    <property type="entry name" value="Cysteine proteinases"/>
    <property type="match status" value="1"/>
</dbReference>
<dbReference type="InterPro" id="IPR006866">
    <property type="entry name" value="DUF627_N"/>
</dbReference>
<protein>
    <recommendedName>
        <fullName evidence="5">C2H2-type domain-containing protein</fullName>
    </recommendedName>
</protein>
<evidence type="ECO:0000313" key="7">
    <source>
        <dbReference type="Proteomes" id="UP000886595"/>
    </source>
</evidence>
<evidence type="ECO:0000259" key="5">
    <source>
        <dbReference type="PROSITE" id="PS50157"/>
    </source>
</evidence>
<dbReference type="AlphaFoldDB" id="A0A8X7QP57"/>